<keyword evidence="8 9" id="KW-0238">DNA-binding</keyword>
<dbReference type="Gene3D" id="1.20.1050.90">
    <property type="entry name" value="RecF/RecN/SMC, N-terminal domain"/>
    <property type="match status" value="1"/>
</dbReference>
<dbReference type="OrthoDB" id="9803889at2"/>
<name>A0A0B5BE51_9BACT</name>
<dbReference type="PANTHER" id="PTHR32182:SF0">
    <property type="entry name" value="DNA REPLICATION AND REPAIR PROTEIN RECF"/>
    <property type="match status" value="1"/>
</dbReference>
<evidence type="ECO:0000313" key="13">
    <source>
        <dbReference type="Proteomes" id="UP000057609"/>
    </source>
</evidence>
<dbReference type="Pfam" id="PF02463">
    <property type="entry name" value="SMC_N"/>
    <property type="match status" value="1"/>
</dbReference>
<dbReference type="AlphaFoldDB" id="A0A0B5BE51"/>
<feature type="binding site" evidence="9">
    <location>
        <begin position="30"/>
        <end position="37"/>
    </location>
    <ligand>
        <name>ATP</name>
        <dbReference type="ChEBI" id="CHEBI:30616"/>
    </ligand>
</feature>
<dbReference type="GO" id="GO:0006302">
    <property type="term" value="P:double-strand break repair"/>
    <property type="evidence" value="ECO:0007669"/>
    <property type="project" value="TreeGrafter"/>
</dbReference>
<dbReference type="PROSITE" id="PS00618">
    <property type="entry name" value="RECF_2"/>
    <property type="match status" value="1"/>
</dbReference>
<dbReference type="KEGG" id="gpi:GPICK_00015"/>
<evidence type="ECO:0000313" key="12">
    <source>
        <dbReference type="EMBL" id="AJE04757.1"/>
    </source>
</evidence>
<dbReference type="Proteomes" id="UP000057609">
    <property type="component" value="Chromosome"/>
</dbReference>
<dbReference type="GO" id="GO:0003697">
    <property type="term" value="F:single-stranded DNA binding"/>
    <property type="evidence" value="ECO:0007669"/>
    <property type="project" value="UniProtKB-UniRule"/>
</dbReference>
<dbReference type="GO" id="GO:0005524">
    <property type="term" value="F:ATP binding"/>
    <property type="evidence" value="ECO:0007669"/>
    <property type="project" value="UniProtKB-UniRule"/>
</dbReference>
<dbReference type="InterPro" id="IPR001238">
    <property type="entry name" value="DNA-binding_RecF"/>
</dbReference>
<dbReference type="RefSeq" id="WP_039745045.1">
    <property type="nucleotide sequence ID" value="NZ_CP009788.1"/>
</dbReference>
<feature type="domain" description="RecF/RecN/SMC N-terminal" evidence="11">
    <location>
        <begin position="3"/>
        <end position="340"/>
    </location>
</feature>
<protein>
    <recommendedName>
        <fullName evidence="3 9">DNA replication and repair protein RecF</fullName>
    </recommendedName>
</protein>
<dbReference type="InterPro" id="IPR003395">
    <property type="entry name" value="RecF/RecN/SMC_N"/>
</dbReference>
<dbReference type="NCBIfam" id="TIGR00611">
    <property type="entry name" value="recf"/>
    <property type="match status" value="1"/>
</dbReference>
<keyword evidence="6 9" id="KW-0547">Nucleotide-binding</keyword>
<comment type="function">
    <text evidence="9 10">The RecF protein is involved in DNA metabolism; it is required for DNA replication and normal SOS inducibility. RecF binds preferentially to single-stranded, linear DNA. It also seems to bind ATP.</text>
</comment>
<dbReference type="STRING" id="345632.GPICK_00015"/>
<keyword evidence="7 9" id="KW-0067">ATP-binding</keyword>
<evidence type="ECO:0000256" key="5">
    <source>
        <dbReference type="ARBA" id="ARBA00022705"/>
    </source>
</evidence>
<dbReference type="EMBL" id="CP009788">
    <property type="protein sequence ID" value="AJE04757.1"/>
    <property type="molecule type" value="Genomic_DNA"/>
</dbReference>
<dbReference type="GO" id="GO:0005737">
    <property type="term" value="C:cytoplasm"/>
    <property type="evidence" value="ECO:0007669"/>
    <property type="project" value="UniProtKB-SubCell"/>
</dbReference>
<evidence type="ECO:0000256" key="7">
    <source>
        <dbReference type="ARBA" id="ARBA00022840"/>
    </source>
</evidence>
<evidence type="ECO:0000256" key="2">
    <source>
        <dbReference type="ARBA" id="ARBA00008016"/>
    </source>
</evidence>
<dbReference type="SUPFAM" id="SSF52540">
    <property type="entry name" value="P-loop containing nucleoside triphosphate hydrolases"/>
    <property type="match status" value="1"/>
</dbReference>
<evidence type="ECO:0000259" key="11">
    <source>
        <dbReference type="Pfam" id="PF02463"/>
    </source>
</evidence>
<evidence type="ECO:0000256" key="9">
    <source>
        <dbReference type="HAMAP-Rule" id="MF_00365"/>
    </source>
</evidence>
<dbReference type="Gene3D" id="3.40.50.300">
    <property type="entry name" value="P-loop containing nucleotide triphosphate hydrolases"/>
    <property type="match status" value="1"/>
</dbReference>
<keyword evidence="9 10" id="KW-0227">DNA damage</keyword>
<keyword evidence="4 9" id="KW-0963">Cytoplasm</keyword>
<comment type="similarity">
    <text evidence="2 9 10">Belongs to the RecF family.</text>
</comment>
<organism evidence="12 13">
    <name type="scientific">Geobacter pickeringii</name>
    <dbReference type="NCBI Taxonomy" id="345632"/>
    <lineage>
        <taxon>Bacteria</taxon>
        <taxon>Pseudomonadati</taxon>
        <taxon>Thermodesulfobacteriota</taxon>
        <taxon>Desulfuromonadia</taxon>
        <taxon>Geobacterales</taxon>
        <taxon>Geobacteraceae</taxon>
        <taxon>Geobacter</taxon>
    </lineage>
</organism>
<dbReference type="InterPro" id="IPR027417">
    <property type="entry name" value="P-loop_NTPase"/>
</dbReference>
<evidence type="ECO:0000256" key="1">
    <source>
        <dbReference type="ARBA" id="ARBA00004496"/>
    </source>
</evidence>
<evidence type="ECO:0000256" key="10">
    <source>
        <dbReference type="RuleBase" id="RU000578"/>
    </source>
</evidence>
<accession>A0A0B5BE51</accession>
<dbReference type="GO" id="GO:0006260">
    <property type="term" value="P:DNA replication"/>
    <property type="evidence" value="ECO:0007669"/>
    <property type="project" value="UniProtKB-UniRule"/>
</dbReference>
<dbReference type="HOGENOM" id="CLU_040267_0_1_7"/>
<dbReference type="GO" id="GO:0009432">
    <property type="term" value="P:SOS response"/>
    <property type="evidence" value="ECO:0007669"/>
    <property type="project" value="UniProtKB-UniRule"/>
</dbReference>
<evidence type="ECO:0000256" key="3">
    <source>
        <dbReference type="ARBA" id="ARBA00020170"/>
    </source>
</evidence>
<reference evidence="12 13" key="1">
    <citation type="journal article" date="2015" name="Genome Announc.">
        <title>Complete Genome of Geobacter pickeringii G13T, a Metal-Reducing Isolate from Sedimentary Kaolin Deposits.</title>
        <authorList>
            <person name="Badalamenti J.P."/>
            <person name="Bond D.R."/>
        </authorList>
    </citation>
    <scope>NUCLEOTIDE SEQUENCE [LARGE SCALE GENOMIC DNA]</scope>
    <source>
        <strain evidence="12 13">G13</strain>
    </source>
</reference>
<evidence type="ECO:0000256" key="6">
    <source>
        <dbReference type="ARBA" id="ARBA00022741"/>
    </source>
</evidence>
<dbReference type="PANTHER" id="PTHR32182">
    <property type="entry name" value="DNA REPLICATION AND REPAIR PROTEIN RECF"/>
    <property type="match status" value="1"/>
</dbReference>
<dbReference type="HAMAP" id="MF_00365">
    <property type="entry name" value="RecF"/>
    <property type="match status" value="1"/>
</dbReference>
<evidence type="ECO:0000256" key="8">
    <source>
        <dbReference type="ARBA" id="ARBA00023125"/>
    </source>
</evidence>
<dbReference type="InterPro" id="IPR042174">
    <property type="entry name" value="RecF_2"/>
</dbReference>
<sequence length="365" mass="41600">MLVTKIQIRSFRNIAEEEICFNERFNILHGANGQGKTSILEAIYLLGTMKSFRLARTPDLISWNTPYSVVEGWVQRDGVRREIALYLGREGRKARIDRKPVVRLADFFGAVNAVVFSPEEIGMVRGGPELRRRYLDRAIFSGDLGYLLLYHEYQRLLKQRNAFLKRGERAGLDIWTDQLAEAGARLMAKRLEYLANLEPLVRHFYRQIADGAEEAGLAYRPHHLSPGEMADDGKGALLRLYADHAEEELRRGSTVVGPHRDDVEFALNGRVIRHHGSQGQQRSFVLALKMAEIDYLERLHGAPPVLLLDDISSELDRQRNANLMAFLRERRMQVFITTTDVSSLRLEGIDTRASFHVSRGTVTLC</sequence>
<dbReference type="GO" id="GO:0000731">
    <property type="term" value="P:DNA synthesis involved in DNA repair"/>
    <property type="evidence" value="ECO:0007669"/>
    <property type="project" value="TreeGrafter"/>
</dbReference>
<proteinExistence type="inferred from homology"/>
<keyword evidence="9 10" id="KW-0742">SOS response</keyword>
<evidence type="ECO:0000256" key="4">
    <source>
        <dbReference type="ARBA" id="ARBA00022490"/>
    </source>
</evidence>
<comment type="subcellular location">
    <subcellularLocation>
        <location evidence="1 9 10">Cytoplasm</location>
    </subcellularLocation>
</comment>
<keyword evidence="13" id="KW-1185">Reference proteome</keyword>
<dbReference type="InterPro" id="IPR018078">
    <property type="entry name" value="DNA-binding_RecF_CS"/>
</dbReference>
<keyword evidence="9 10" id="KW-0234">DNA repair</keyword>
<gene>
    <name evidence="9" type="primary">recF</name>
    <name evidence="12" type="ORF">GPICK_00015</name>
</gene>
<keyword evidence="5 9" id="KW-0235">DNA replication</keyword>